<dbReference type="EMBL" id="JADCTT010000004">
    <property type="protein sequence ID" value="KAF9753116.1"/>
    <property type="molecule type" value="Genomic_DNA"/>
</dbReference>
<name>A0A8H7NC28_BIOOC</name>
<sequence>MPPKPEEICSAKDINPEGLNVRFWGTQSPCTKVHAAPDTSQSVMDLVYWLRLGRDTKARPCSQWLDPKGSDQPVHAHWPYFLGRIGCTEEELKRDEYAIKFPGVPEPVPIASEVQLDNILRSLTKYLRSTPTYWCQAPPPVLLICRPEQVARCESRGWVDCVWRETAIFYRAAAGGRRPWMEEEDKAKVEESFEATESGNSATTMGYKGVILFEGDGQTRVYDYAKDLSAVWVPDFEPSFS</sequence>
<proteinExistence type="predicted"/>
<organism evidence="1 2">
    <name type="scientific">Bionectria ochroleuca</name>
    <name type="common">Gliocladium roseum</name>
    <dbReference type="NCBI Taxonomy" id="29856"/>
    <lineage>
        <taxon>Eukaryota</taxon>
        <taxon>Fungi</taxon>
        <taxon>Dikarya</taxon>
        <taxon>Ascomycota</taxon>
        <taxon>Pezizomycotina</taxon>
        <taxon>Sordariomycetes</taxon>
        <taxon>Hypocreomycetidae</taxon>
        <taxon>Hypocreales</taxon>
        <taxon>Bionectriaceae</taxon>
        <taxon>Clonostachys</taxon>
    </lineage>
</organism>
<evidence type="ECO:0000313" key="1">
    <source>
        <dbReference type="EMBL" id="KAF9753116.1"/>
    </source>
</evidence>
<protein>
    <submittedName>
        <fullName evidence="1">Uncharacterized protein</fullName>
    </submittedName>
</protein>
<accession>A0A8H7NC28</accession>
<comment type="caution">
    <text evidence="1">The sequence shown here is derived from an EMBL/GenBank/DDBJ whole genome shotgun (WGS) entry which is preliminary data.</text>
</comment>
<reference evidence="1" key="1">
    <citation type="submission" date="2020-10" db="EMBL/GenBank/DDBJ databases">
        <title>High-Quality Genome Resource of Clonostachys rosea strain S41 by Oxford Nanopore Long-Read Sequencing.</title>
        <authorList>
            <person name="Wang H."/>
        </authorList>
    </citation>
    <scope>NUCLEOTIDE SEQUENCE</scope>
    <source>
        <strain evidence="1">S41</strain>
    </source>
</reference>
<evidence type="ECO:0000313" key="2">
    <source>
        <dbReference type="Proteomes" id="UP000616885"/>
    </source>
</evidence>
<dbReference type="Proteomes" id="UP000616885">
    <property type="component" value="Unassembled WGS sequence"/>
</dbReference>
<gene>
    <name evidence="1" type="ORF">IM811_011874</name>
</gene>
<dbReference type="AlphaFoldDB" id="A0A8H7NC28"/>